<protein>
    <submittedName>
        <fullName evidence="2">Uncharacterized protein</fullName>
    </submittedName>
</protein>
<dbReference type="EMBL" id="QSCO01000028">
    <property type="protein sequence ID" value="RGY04061.1"/>
    <property type="molecule type" value="Genomic_DNA"/>
</dbReference>
<reference evidence="1" key="2">
    <citation type="submission" date="2023-01" db="EMBL/GenBank/DDBJ databases">
        <title>Human gut microbiome strain richness.</title>
        <authorList>
            <person name="Chen-Liaw A."/>
        </authorList>
    </citation>
    <scope>NUCLEOTIDE SEQUENCE</scope>
    <source>
        <strain evidence="1">RTP21484st1_B7_RTP21484_190118</strain>
    </source>
</reference>
<evidence type="ECO:0000313" key="2">
    <source>
        <dbReference type="EMBL" id="RGU58524.1"/>
    </source>
</evidence>
<evidence type="ECO:0000313" key="5">
    <source>
        <dbReference type="Proteomes" id="UP000283426"/>
    </source>
</evidence>
<dbReference type="EMBL" id="QRYC01000002">
    <property type="protein sequence ID" value="RGU58524.1"/>
    <property type="molecule type" value="Genomic_DNA"/>
</dbReference>
<proteinExistence type="predicted"/>
<evidence type="ECO:0000313" key="7">
    <source>
        <dbReference type="Proteomes" id="UP000284434"/>
    </source>
</evidence>
<sequence>MKKWIFITTCTVVVLLSTVNVYRVLGDWNTPFLSMLKLEQLAYGEGGNAGGEGGGSVNDCDIFIYNRGYMEAWGFYEISSNIDAGAYITLPGGRRIRLGIDVRGGTTIRYPFCEDSEKNCCLKSHVNGPISYL</sequence>
<dbReference type="Proteomes" id="UP000284243">
    <property type="component" value="Unassembled WGS sequence"/>
</dbReference>
<dbReference type="RefSeq" id="WP_022161279.1">
    <property type="nucleotide sequence ID" value="NZ_CABJFF010000004.1"/>
</dbReference>
<reference evidence="5 6" key="1">
    <citation type="submission" date="2018-08" db="EMBL/GenBank/DDBJ databases">
        <title>A genome reference for cultivated species of the human gut microbiota.</title>
        <authorList>
            <person name="Zou Y."/>
            <person name="Xue W."/>
            <person name="Luo G."/>
        </authorList>
    </citation>
    <scope>NUCLEOTIDE SEQUENCE [LARGE SCALE GENOMIC DNA]</scope>
    <source>
        <strain evidence="3 5">AF14-6AC</strain>
        <strain evidence="2 6">AF16-14</strain>
        <strain evidence="4 7">OF03-11</strain>
    </source>
</reference>
<dbReference type="AlphaFoldDB" id="A0A1Y3YKQ8"/>
<dbReference type="EMBL" id="JAQMRD010000017">
    <property type="protein sequence ID" value="MDB9223883.1"/>
    <property type="molecule type" value="Genomic_DNA"/>
</dbReference>
<gene>
    <name evidence="3" type="ORF">DWW24_06980</name>
    <name evidence="2" type="ORF">DWW57_02075</name>
    <name evidence="4" type="ORF">DXA53_16805</name>
    <name evidence="1" type="ORF">PN645_12815</name>
</gene>
<evidence type="ECO:0000313" key="4">
    <source>
        <dbReference type="EMBL" id="RGY04061.1"/>
    </source>
</evidence>
<dbReference type="Proteomes" id="UP000283426">
    <property type="component" value="Unassembled WGS sequence"/>
</dbReference>
<dbReference type="EMBL" id="QRYW01000012">
    <property type="protein sequence ID" value="RGV27592.1"/>
    <property type="molecule type" value="Genomic_DNA"/>
</dbReference>
<dbReference type="Proteomes" id="UP001212263">
    <property type="component" value="Unassembled WGS sequence"/>
</dbReference>
<dbReference type="Proteomes" id="UP000284434">
    <property type="component" value="Unassembled WGS sequence"/>
</dbReference>
<name>A0A1Y3YKQ8_9BACT</name>
<organism evidence="2 6">
    <name type="scientific">Odoribacter splanchnicus</name>
    <dbReference type="NCBI Taxonomy" id="28118"/>
    <lineage>
        <taxon>Bacteria</taxon>
        <taxon>Pseudomonadati</taxon>
        <taxon>Bacteroidota</taxon>
        <taxon>Bacteroidia</taxon>
        <taxon>Bacteroidales</taxon>
        <taxon>Odoribacteraceae</taxon>
        <taxon>Odoribacter</taxon>
    </lineage>
</organism>
<comment type="caution">
    <text evidence="2">The sequence shown here is derived from an EMBL/GenBank/DDBJ whole genome shotgun (WGS) entry which is preliminary data.</text>
</comment>
<evidence type="ECO:0000313" key="6">
    <source>
        <dbReference type="Proteomes" id="UP000284243"/>
    </source>
</evidence>
<accession>A0A1Y3YKQ8</accession>
<evidence type="ECO:0000313" key="3">
    <source>
        <dbReference type="EMBL" id="RGV27592.1"/>
    </source>
</evidence>
<evidence type="ECO:0000313" key="1">
    <source>
        <dbReference type="EMBL" id="MDB9223883.1"/>
    </source>
</evidence>